<dbReference type="Proteomes" id="UP000646478">
    <property type="component" value="Unassembled WGS sequence"/>
</dbReference>
<keyword evidence="3" id="KW-0547">Nucleotide-binding</keyword>
<evidence type="ECO:0000313" key="7">
    <source>
        <dbReference type="Proteomes" id="UP000646478"/>
    </source>
</evidence>
<evidence type="ECO:0000256" key="1">
    <source>
        <dbReference type="ARBA" id="ARBA00004533"/>
    </source>
</evidence>
<dbReference type="GO" id="GO:0016887">
    <property type="term" value="F:ATP hydrolysis activity"/>
    <property type="evidence" value="ECO:0007669"/>
    <property type="project" value="InterPro"/>
</dbReference>
<dbReference type="GO" id="GO:0005886">
    <property type="term" value="C:plasma membrane"/>
    <property type="evidence" value="ECO:0007669"/>
    <property type="project" value="UniProtKB-SubCell"/>
</dbReference>
<dbReference type="Gene3D" id="3.40.50.300">
    <property type="entry name" value="P-loop containing nucleotide triphosphate hydrolases"/>
    <property type="match status" value="1"/>
</dbReference>
<evidence type="ECO:0000256" key="2">
    <source>
        <dbReference type="ARBA" id="ARBA00005417"/>
    </source>
</evidence>
<dbReference type="InterPro" id="IPR050107">
    <property type="entry name" value="ABC_carbohydrate_import_ATPase"/>
</dbReference>
<comment type="caution">
    <text evidence="6">The sequence shown here is derived from an EMBL/GenBank/DDBJ whole genome shotgun (WGS) entry which is preliminary data.</text>
</comment>
<dbReference type="Pfam" id="PF00005">
    <property type="entry name" value="ABC_tran"/>
    <property type="match status" value="1"/>
</dbReference>
<organism evidence="6 7">
    <name type="scientific">Brucella endophytica</name>
    <dbReference type="NCBI Taxonomy" id="1963359"/>
    <lineage>
        <taxon>Bacteria</taxon>
        <taxon>Pseudomonadati</taxon>
        <taxon>Pseudomonadota</taxon>
        <taxon>Alphaproteobacteria</taxon>
        <taxon>Hyphomicrobiales</taxon>
        <taxon>Brucellaceae</taxon>
        <taxon>Brucella/Ochrobactrum group</taxon>
        <taxon>Brucella</taxon>
    </lineage>
</organism>
<gene>
    <name evidence="6" type="ORF">GCM10011491_23060</name>
</gene>
<dbReference type="SUPFAM" id="SSF52540">
    <property type="entry name" value="P-loop containing nucleoside triphosphate hydrolases"/>
    <property type="match status" value="1"/>
</dbReference>
<evidence type="ECO:0000259" key="5">
    <source>
        <dbReference type="PROSITE" id="PS50893"/>
    </source>
</evidence>
<accession>A0A916SD31</accession>
<reference evidence="6" key="2">
    <citation type="submission" date="2020-09" db="EMBL/GenBank/DDBJ databases">
        <authorList>
            <person name="Sun Q."/>
            <person name="Zhou Y."/>
        </authorList>
    </citation>
    <scope>NUCLEOTIDE SEQUENCE</scope>
    <source>
        <strain evidence="6">CGMCC 1.15082</strain>
    </source>
</reference>
<dbReference type="PANTHER" id="PTHR43790">
    <property type="entry name" value="CARBOHYDRATE TRANSPORT ATP-BINDING PROTEIN MG119-RELATED"/>
    <property type="match status" value="1"/>
</dbReference>
<reference evidence="6" key="1">
    <citation type="journal article" date="2014" name="Int. J. Syst. Evol. Microbiol.">
        <title>Complete genome sequence of Corynebacterium casei LMG S-19264T (=DSM 44701T), isolated from a smear-ripened cheese.</title>
        <authorList>
            <consortium name="US DOE Joint Genome Institute (JGI-PGF)"/>
            <person name="Walter F."/>
            <person name="Albersmeier A."/>
            <person name="Kalinowski J."/>
            <person name="Ruckert C."/>
        </authorList>
    </citation>
    <scope>NUCLEOTIDE SEQUENCE</scope>
    <source>
        <strain evidence="6">CGMCC 1.15082</strain>
    </source>
</reference>
<proteinExistence type="inferred from homology"/>
<dbReference type="PROSITE" id="PS00211">
    <property type="entry name" value="ABC_TRANSPORTER_1"/>
    <property type="match status" value="1"/>
</dbReference>
<name>A0A916SD31_9HYPH</name>
<protein>
    <submittedName>
        <fullName evidence="6">ABC transporter ATP-binding protein</fullName>
    </submittedName>
</protein>
<dbReference type="AlphaFoldDB" id="A0A916SD31"/>
<dbReference type="CDD" id="cd03216">
    <property type="entry name" value="ABC_Carb_Monos_I"/>
    <property type="match status" value="1"/>
</dbReference>
<dbReference type="InterPro" id="IPR003593">
    <property type="entry name" value="AAA+_ATPase"/>
</dbReference>
<dbReference type="PANTHER" id="PTHR43790:SF8">
    <property type="entry name" value="SUGAR ABC TRANSPORTER ATP-BINDING PROTEIN"/>
    <property type="match status" value="1"/>
</dbReference>
<evidence type="ECO:0000256" key="4">
    <source>
        <dbReference type="ARBA" id="ARBA00022840"/>
    </source>
</evidence>
<keyword evidence="7" id="KW-1185">Reference proteome</keyword>
<dbReference type="InterPro" id="IPR003439">
    <property type="entry name" value="ABC_transporter-like_ATP-bd"/>
</dbReference>
<dbReference type="InterPro" id="IPR027417">
    <property type="entry name" value="P-loop_NTPase"/>
</dbReference>
<dbReference type="EMBL" id="BMHH01000008">
    <property type="protein sequence ID" value="GGA94212.1"/>
    <property type="molecule type" value="Genomic_DNA"/>
</dbReference>
<dbReference type="PROSITE" id="PS50893">
    <property type="entry name" value="ABC_TRANSPORTER_2"/>
    <property type="match status" value="1"/>
</dbReference>
<dbReference type="SMART" id="SM00382">
    <property type="entry name" value="AAA"/>
    <property type="match status" value="1"/>
</dbReference>
<dbReference type="InterPro" id="IPR017871">
    <property type="entry name" value="ABC_transporter-like_CS"/>
</dbReference>
<feature type="domain" description="ABC transporter" evidence="5">
    <location>
        <begin position="14"/>
        <end position="252"/>
    </location>
</feature>
<sequence>MNASAEQGMATPLLELRGISKQYGHVDALTDASFTIGRNEVVGLLGDNGAGKSTLVKIMSGVEFPTSGKIFRDGREVSIHSRKDSERLGIETIYQDSALVGSASIMRNFFAGRELTRALGILDTARMNEIVMDQLMNVVRISGINSPDIPVEALSGGQRQAVAIARAVYFKTAMLLLDEPTSALSVRETDKLLAHLTELKAEGVSAVFITHNLYHAYESCDRFTILSRGRVIRNLVKSETSVSELNDIIVKY</sequence>
<dbReference type="GO" id="GO:0005524">
    <property type="term" value="F:ATP binding"/>
    <property type="evidence" value="ECO:0007669"/>
    <property type="project" value="UniProtKB-KW"/>
</dbReference>
<evidence type="ECO:0000256" key="3">
    <source>
        <dbReference type="ARBA" id="ARBA00022741"/>
    </source>
</evidence>
<comment type="similarity">
    <text evidence="2">Belongs to the ABC transporter superfamily.</text>
</comment>
<evidence type="ECO:0000313" key="6">
    <source>
        <dbReference type="EMBL" id="GGA94212.1"/>
    </source>
</evidence>
<keyword evidence="4 6" id="KW-0067">ATP-binding</keyword>
<comment type="subcellular location">
    <subcellularLocation>
        <location evidence="1">Cell inner membrane</location>
    </subcellularLocation>
</comment>